<comment type="similarity">
    <text evidence="1 5">Belongs to the iron/ascorbate-dependent oxidoreductase family.</text>
</comment>
<reference evidence="7 8" key="1">
    <citation type="journal article" date="2020" name="IScience">
        <title>Genome Sequencing of the Endangered Kingdonia uniflora (Circaeasteraceae, Ranunculales) Reveals Potential Mechanisms of Evolutionary Specialization.</title>
        <authorList>
            <person name="Sun Y."/>
            <person name="Deng T."/>
            <person name="Zhang A."/>
            <person name="Moore M.J."/>
            <person name="Landis J.B."/>
            <person name="Lin N."/>
            <person name="Zhang H."/>
            <person name="Zhang X."/>
            <person name="Huang J."/>
            <person name="Zhang X."/>
            <person name="Sun H."/>
            <person name="Wang H."/>
        </authorList>
    </citation>
    <scope>NUCLEOTIDE SEQUENCE [LARGE SCALE GENOMIC DNA]</scope>
    <source>
        <strain evidence="7">TB1705</strain>
        <tissue evidence="7">Leaf</tissue>
    </source>
</reference>
<dbReference type="FunFam" id="2.60.120.330:FF:000026">
    <property type="entry name" value="DIBOA-glucoside dioxygenase BX6"/>
    <property type="match status" value="1"/>
</dbReference>
<dbReference type="AlphaFoldDB" id="A0A7J7M561"/>
<dbReference type="Pfam" id="PF03171">
    <property type="entry name" value="2OG-FeII_Oxy"/>
    <property type="match status" value="1"/>
</dbReference>
<keyword evidence="2 5" id="KW-0479">Metal-binding</keyword>
<dbReference type="Gene3D" id="2.60.120.330">
    <property type="entry name" value="B-lactam Antibiotic, Isopenicillin N Synthase, Chain"/>
    <property type="match status" value="1"/>
</dbReference>
<evidence type="ECO:0000256" key="1">
    <source>
        <dbReference type="ARBA" id="ARBA00008056"/>
    </source>
</evidence>
<dbReference type="InterPro" id="IPR044861">
    <property type="entry name" value="IPNS-like_FE2OG_OXY"/>
</dbReference>
<evidence type="ECO:0000313" key="8">
    <source>
        <dbReference type="Proteomes" id="UP000541444"/>
    </source>
</evidence>
<dbReference type="Pfam" id="PF14226">
    <property type="entry name" value="DIOX_N"/>
    <property type="match status" value="1"/>
</dbReference>
<keyword evidence="3 5" id="KW-0560">Oxidoreductase</keyword>
<keyword evidence="8" id="KW-1185">Reference proteome</keyword>
<keyword evidence="4 5" id="KW-0408">Iron</keyword>
<evidence type="ECO:0000256" key="3">
    <source>
        <dbReference type="ARBA" id="ARBA00023002"/>
    </source>
</evidence>
<evidence type="ECO:0000259" key="6">
    <source>
        <dbReference type="PROSITE" id="PS51471"/>
    </source>
</evidence>
<evidence type="ECO:0000256" key="4">
    <source>
        <dbReference type="ARBA" id="ARBA00023004"/>
    </source>
</evidence>
<dbReference type="EMBL" id="JACGCM010001775">
    <property type="protein sequence ID" value="KAF6149972.1"/>
    <property type="molecule type" value="Genomic_DNA"/>
</dbReference>
<evidence type="ECO:0000313" key="7">
    <source>
        <dbReference type="EMBL" id="KAF6149972.1"/>
    </source>
</evidence>
<gene>
    <name evidence="7" type="ORF">GIB67_008693</name>
</gene>
<dbReference type="InterPro" id="IPR026992">
    <property type="entry name" value="DIOX_N"/>
</dbReference>
<dbReference type="Proteomes" id="UP000541444">
    <property type="component" value="Unassembled WGS sequence"/>
</dbReference>
<dbReference type="InterPro" id="IPR005123">
    <property type="entry name" value="Oxoglu/Fe-dep_dioxygenase_dom"/>
</dbReference>
<dbReference type="PROSITE" id="PS51471">
    <property type="entry name" value="FE2OG_OXY"/>
    <property type="match status" value="1"/>
</dbReference>
<proteinExistence type="inferred from homology"/>
<name>A0A7J7M561_9MAGN</name>
<dbReference type="InterPro" id="IPR027443">
    <property type="entry name" value="IPNS-like_sf"/>
</dbReference>
<dbReference type="PANTHER" id="PTHR10209:SF751">
    <property type="entry name" value="OS06G0255100 PROTEIN"/>
    <property type="match status" value="1"/>
</dbReference>
<dbReference type="GO" id="GO:0046872">
    <property type="term" value="F:metal ion binding"/>
    <property type="evidence" value="ECO:0007669"/>
    <property type="project" value="UniProtKB-KW"/>
</dbReference>
<dbReference type="OrthoDB" id="288590at2759"/>
<sequence>MGLSAATATQEDNNYDRAKEVKQFDDSKLGVKGLLDSGITTIPRFFLHDPSTLPSPTTTSTAQIPVVDLSDSRSNIVNQVHEASRSWGFFQIINHGVPLELLDGVIGSVKGFNEMPTEFKARYYSREMGRGALFSTNFDLFLSKAASWRDTLQVKIGSVLPNLEWIPEICREEVVEWNRQMVILGETLMGILSEGLGLETERLKKMTCLESRVLAAHYYPYCPEPDRTVGITSHTDPGVLTVLLQDQVGGLQVKHGEEWVDIKPIHGALVINIGDILQMISNDEYKSVDHRVLANRFQEPRISIAVFFNPSERETLYGPFPELVSPENPALYLQFTLSDFMRKLFSKELGKSLINMFKL</sequence>
<accession>A0A7J7M561</accession>
<protein>
    <recommendedName>
        <fullName evidence="6">Fe2OG dioxygenase domain-containing protein</fullName>
    </recommendedName>
</protein>
<feature type="domain" description="Fe2OG dioxygenase" evidence="6">
    <location>
        <begin position="209"/>
        <end position="310"/>
    </location>
</feature>
<dbReference type="GO" id="GO:0051213">
    <property type="term" value="F:dioxygenase activity"/>
    <property type="evidence" value="ECO:0007669"/>
    <property type="project" value="UniProtKB-ARBA"/>
</dbReference>
<dbReference type="PANTHER" id="PTHR10209">
    <property type="entry name" value="OXIDOREDUCTASE, 2OG-FE II OXYGENASE FAMILY PROTEIN"/>
    <property type="match status" value="1"/>
</dbReference>
<evidence type="ECO:0000256" key="2">
    <source>
        <dbReference type="ARBA" id="ARBA00022723"/>
    </source>
</evidence>
<dbReference type="SUPFAM" id="SSF51197">
    <property type="entry name" value="Clavaminate synthase-like"/>
    <property type="match status" value="1"/>
</dbReference>
<organism evidence="7 8">
    <name type="scientific">Kingdonia uniflora</name>
    <dbReference type="NCBI Taxonomy" id="39325"/>
    <lineage>
        <taxon>Eukaryota</taxon>
        <taxon>Viridiplantae</taxon>
        <taxon>Streptophyta</taxon>
        <taxon>Embryophyta</taxon>
        <taxon>Tracheophyta</taxon>
        <taxon>Spermatophyta</taxon>
        <taxon>Magnoliopsida</taxon>
        <taxon>Ranunculales</taxon>
        <taxon>Circaeasteraceae</taxon>
        <taxon>Kingdonia</taxon>
    </lineage>
</organism>
<evidence type="ECO:0000256" key="5">
    <source>
        <dbReference type="RuleBase" id="RU003682"/>
    </source>
</evidence>
<comment type="caution">
    <text evidence="7">The sequence shown here is derived from an EMBL/GenBank/DDBJ whole genome shotgun (WGS) entry which is preliminary data.</text>
</comment>